<gene>
    <name evidence="1" type="ORF">BTUL_0239g00040</name>
</gene>
<sequence length="84" mass="8972">MQLVWSALSHFAKVSGALAYMKEGKFGSGSSASFLAGFGPQYVRTETWSGSEVTIVGFLAWADIDSSSIVCLLVLVACVYQDDI</sequence>
<protein>
    <submittedName>
        <fullName evidence="1">Uncharacterized protein</fullName>
    </submittedName>
</protein>
<accession>A0A4Z1E6Y9</accession>
<reference evidence="1 2" key="1">
    <citation type="submission" date="2017-12" db="EMBL/GenBank/DDBJ databases">
        <title>Comparative genomics of Botrytis spp.</title>
        <authorList>
            <person name="Valero-Jimenez C.A."/>
            <person name="Tapia P."/>
            <person name="Veloso J."/>
            <person name="Silva-Moreno E."/>
            <person name="Staats M."/>
            <person name="Valdes J.H."/>
            <person name="Van Kan J.A.L."/>
        </authorList>
    </citation>
    <scope>NUCLEOTIDE SEQUENCE [LARGE SCALE GENOMIC DNA]</scope>
    <source>
        <strain evidence="1 2">Bt9001</strain>
    </source>
</reference>
<dbReference type="AlphaFoldDB" id="A0A4Z1E6Y9"/>
<keyword evidence="2" id="KW-1185">Reference proteome</keyword>
<dbReference type="EMBL" id="PQXH01000239">
    <property type="protein sequence ID" value="TGO07894.1"/>
    <property type="molecule type" value="Genomic_DNA"/>
</dbReference>
<dbReference type="Proteomes" id="UP000297777">
    <property type="component" value="Unassembled WGS sequence"/>
</dbReference>
<proteinExistence type="predicted"/>
<organism evidence="1 2">
    <name type="scientific">Botrytis tulipae</name>
    <dbReference type="NCBI Taxonomy" id="87230"/>
    <lineage>
        <taxon>Eukaryota</taxon>
        <taxon>Fungi</taxon>
        <taxon>Dikarya</taxon>
        <taxon>Ascomycota</taxon>
        <taxon>Pezizomycotina</taxon>
        <taxon>Leotiomycetes</taxon>
        <taxon>Helotiales</taxon>
        <taxon>Sclerotiniaceae</taxon>
        <taxon>Botrytis</taxon>
    </lineage>
</organism>
<comment type="caution">
    <text evidence="1">The sequence shown here is derived from an EMBL/GenBank/DDBJ whole genome shotgun (WGS) entry which is preliminary data.</text>
</comment>
<evidence type="ECO:0000313" key="2">
    <source>
        <dbReference type="Proteomes" id="UP000297777"/>
    </source>
</evidence>
<evidence type="ECO:0000313" key="1">
    <source>
        <dbReference type="EMBL" id="TGO07894.1"/>
    </source>
</evidence>
<dbReference type="OrthoDB" id="10308790at2759"/>
<name>A0A4Z1E6Y9_9HELO</name>